<organism evidence="2 3">
    <name type="scientific">Brevundimonas vitisensis</name>
    <dbReference type="NCBI Taxonomy" id="2800818"/>
    <lineage>
        <taxon>Bacteria</taxon>
        <taxon>Pseudomonadati</taxon>
        <taxon>Pseudomonadota</taxon>
        <taxon>Alphaproteobacteria</taxon>
        <taxon>Caulobacterales</taxon>
        <taxon>Caulobacteraceae</taxon>
        <taxon>Brevundimonas</taxon>
    </lineage>
</organism>
<dbReference type="EMBL" id="CP067977">
    <property type="protein sequence ID" value="QQQ17775.1"/>
    <property type="molecule type" value="Genomic_DNA"/>
</dbReference>
<evidence type="ECO:0000256" key="1">
    <source>
        <dbReference type="SAM" id="MobiDB-lite"/>
    </source>
</evidence>
<name>A0ABX7BQJ3_9CAUL</name>
<feature type="region of interest" description="Disordered" evidence="1">
    <location>
        <begin position="86"/>
        <end position="112"/>
    </location>
</feature>
<sequence length="112" mass="12232">MTHPLDAILADVGMMARRAMAGTLTPPEALAIAKRIRDGVTAHNADRGGSITYLLNSLTEGVREGTLTHLRVEVTMTRIRDRLTPLRDQTADRLPPRLSLIQGGRADQPTTH</sequence>
<gene>
    <name evidence="2" type="ORF">JIP62_10565</name>
</gene>
<dbReference type="RefSeq" id="WP_201102151.1">
    <property type="nucleotide sequence ID" value="NZ_CP067977.1"/>
</dbReference>
<keyword evidence="3" id="KW-1185">Reference proteome</keyword>
<accession>A0ABX7BQJ3</accession>
<evidence type="ECO:0000313" key="2">
    <source>
        <dbReference type="EMBL" id="QQQ17775.1"/>
    </source>
</evidence>
<protein>
    <submittedName>
        <fullName evidence="2">Uncharacterized protein</fullName>
    </submittedName>
</protein>
<evidence type="ECO:0000313" key="3">
    <source>
        <dbReference type="Proteomes" id="UP000595448"/>
    </source>
</evidence>
<dbReference type="Proteomes" id="UP000595448">
    <property type="component" value="Chromosome"/>
</dbReference>
<feature type="compositionally biased region" description="Basic and acidic residues" evidence="1">
    <location>
        <begin position="86"/>
        <end position="95"/>
    </location>
</feature>
<proteinExistence type="predicted"/>
<reference evidence="2 3" key="1">
    <citation type="submission" date="2021-01" db="EMBL/GenBank/DDBJ databases">
        <title>Brevundimonas vitis sp. nov., an bacterium isolated from grape (Vitis vinifera).</title>
        <authorList>
            <person name="Jiang L."/>
            <person name="Lee J."/>
        </authorList>
    </citation>
    <scope>NUCLEOTIDE SEQUENCE [LARGE SCALE GENOMIC DNA]</scope>
    <source>
        <strain evidence="2 3">GRTSA-9</strain>
    </source>
</reference>